<sequence length="843" mass="89096">MDKSTVRTAVLIVLCVACVIQTSLIVTFTVTHMRRQQQLQLSYQELTHRARRLLFSCGERKTNASSTQDEHDVIRVPVRHKRQVHPDAVIQHLMEQQENILEKHCSNTSKLCLPGPKGDPGLAGTNGVPGQNGPPGEPGPQGIPGAIGEPGLNGTAGPQGPAGGKGTIGKRGKQGPRGPIGLLGVSGDPGVKGVPGQDGAKGQPGAKGDLGAVGSTGDPGVAGQLGSKGEPGPHGPRGDAGLRGAKGESGGLPAGGTNCSCVSRPKPEGGAAQQREALPGSTLTLTCPATGSPEPDVTWSRASGLPATAKSVDNQLIMSDFKLGDVGQYTCTASNILGSTVVTFNVVVSDLNCDFENGTCAWSQANDDVLNWHMHKGLTSTINTGPSNDHTLGTVMGHYVYLESSEGKIGDAADLHSPSLQLTNPLCVQFWYNMYGADIDTLSLWTKSSKGKQSMIWSKSGDQGQGWQEAKVSMTQAPDGGQTQIIFRAGRGRSIEGDIAIDDIHVTSGMCINPPESINCDFQADMCGWSDSGDWTWSRKRGASGKANTGPLGERNMNVDKYYVYADASSNQIAGSKARLSSPLIDSQSTEVCVAFYYHMFGSGEGSLNLNVKAQDGTEYTLWQRSGGQTRQWHHAELSVPQASLPYSLVFEAVRGNNSASDIAVDDVNVTSGACPGKGDLGCDFELLDLCTWIQDKADALDWDLQVASTGGQHGGPSLDHTLQTDRGHYVSVSSKGHTQGQEATLRSRTLPRTTIYCLSMWYYIPTPSSGSITIFREVFGSRTEKLRKISAPAGQTAGWTHIDFSIPSYWTDYDLALVAATGDDSAPPLAVDDVSLKAGLCS</sequence>
<accession>A0AAN9AYY3</accession>
<gene>
    <name evidence="5" type="ORF">V1264_006347</name>
</gene>
<evidence type="ECO:0000256" key="2">
    <source>
        <dbReference type="SAM" id="MobiDB-lite"/>
    </source>
</evidence>
<dbReference type="InterPro" id="IPR000998">
    <property type="entry name" value="MAM_dom"/>
</dbReference>
<dbReference type="AlphaFoldDB" id="A0AAN9AYY3"/>
<organism evidence="5 6">
    <name type="scientific">Littorina saxatilis</name>
    <dbReference type="NCBI Taxonomy" id="31220"/>
    <lineage>
        <taxon>Eukaryota</taxon>
        <taxon>Metazoa</taxon>
        <taxon>Spiralia</taxon>
        <taxon>Lophotrochozoa</taxon>
        <taxon>Mollusca</taxon>
        <taxon>Gastropoda</taxon>
        <taxon>Caenogastropoda</taxon>
        <taxon>Littorinimorpha</taxon>
        <taxon>Littorinoidea</taxon>
        <taxon>Littorinidae</taxon>
        <taxon>Littorina</taxon>
    </lineage>
</organism>
<dbReference type="InterPro" id="IPR007110">
    <property type="entry name" value="Ig-like_dom"/>
</dbReference>
<dbReference type="PROSITE" id="PS50060">
    <property type="entry name" value="MAM_2"/>
    <property type="match status" value="3"/>
</dbReference>
<feature type="domain" description="MAM" evidence="3">
    <location>
        <begin position="681"/>
        <end position="843"/>
    </location>
</feature>
<proteinExistence type="predicted"/>
<dbReference type="Proteomes" id="UP001374579">
    <property type="component" value="Unassembled WGS sequence"/>
</dbReference>
<name>A0AAN9AYY3_9CAEN</name>
<dbReference type="Gene3D" id="2.60.40.10">
    <property type="entry name" value="Immunoglobulins"/>
    <property type="match status" value="1"/>
</dbReference>
<dbReference type="PANTHER" id="PTHR23282:SF101">
    <property type="entry name" value="MAM DOMAIN-CONTAINING PROTEIN"/>
    <property type="match status" value="1"/>
</dbReference>
<keyword evidence="6" id="KW-1185">Reference proteome</keyword>
<dbReference type="FunFam" id="2.60.120.200:FF:000128">
    <property type="entry name" value="enteropeptidase isoform X2"/>
    <property type="match status" value="1"/>
</dbReference>
<evidence type="ECO:0000313" key="5">
    <source>
        <dbReference type="EMBL" id="KAK7094855.1"/>
    </source>
</evidence>
<protein>
    <recommendedName>
        <fullName evidence="7">MAM and LDL-receptor class A domain-containing protein 1-like</fullName>
    </recommendedName>
</protein>
<dbReference type="InterPro" id="IPR051560">
    <property type="entry name" value="MAM_domain-containing"/>
</dbReference>
<dbReference type="SMART" id="SM00409">
    <property type="entry name" value="IG"/>
    <property type="match status" value="1"/>
</dbReference>
<evidence type="ECO:0000259" key="3">
    <source>
        <dbReference type="PROSITE" id="PS50060"/>
    </source>
</evidence>
<dbReference type="GO" id="GO:0016020">
    <property type="term" value="C:membrane"/>
    <property type="evidence" value="ECO:0007669"/>
    <property type="project" value="InterPro"/>
</dbReference>
<dbReference type="EMBL" id="JBAMIC010000018">
    <property type="protein sequence ID" value="KAK7094855.1"/>
    <property type="molecule type" value="Genomic_DNA"/>
</dbReference>
<evidence type="ECO:0000259" key="4">
    <source>
        <dbReference type="PROSITE" id="PS50835"/>
    </source>
</evidence>
<evidence type="ECO:0008006" key="7">
    <source>
        <dbReference type="Google" id="ProtNLM"/>
    </source>
</evidence>
<feature type="domain" description="MAM" evidence="3">
    <location>
        <begin position="518"/>
        <end position="677"/>
    </location>
</feature>
<dbReference type="Pfam" id="PF13927">
    <property type="entry name" value="Ig_3"/>
    <property type="match status" value="1"/>
</dbReference>
<dbReference type="PANTHER" id="PTHR23282">
    <property type="entry name" value="APICAL ENDOSOMAL GLYCOPROTEIN PRECURSOR"/>
    <property type="match status" value="1"/>
</dbReference>
<dbReference type="InterPro" id="IPR003599">
    <property type="entry name" value="Ig_sub"/>
</dbReference>
<dbReference type="InterPro" id="IPR013320">
    <property type="entry name" value="ConA-like_dom_sf"/>
</dbReference>
<dbReference type="Gene3D" id="2.60.120.200">
    <property type="match status" value="3"/>
</dbReference>
<dbReference type="InterPro" id="IPR036179">
    <property type="entry name" value="Ig-like_dom_sf"/>
</dbReference>
<dbReference type="InterPro" id="IPR003598">
    <property type="entry name" value="Ig_sub2"/>
</dbReference>
<keyword evidence="1" id="KW-0677">Repeat</keyword>
<dbReference type="InterPro" id="IPR013783">
    <property type="entry name" value="Ig-like_fold"/>
</dbReference>
<dbReference type="SUPFAM" id="SSF48726">
    <property type="entry name" value="Immunoglobulin"/>
    <property type="match status" value="1"/>
</dbReference>
<dbReference type="InterPro" id="IPR008160">
    <property type="entry name" value="Collagen"/>
</dbReference>
<dbReference type="SMART" id="SM00408">
    <property type="entry name" value="IGc2"/>
    <property type="match status" value="1"/>
</dbReference>
<dbReference type="Pfam" id="PF00629">
    <property type="entry name" value="MAM"/>
    <property type="match status" value="3"/>
</dbReference>
<evidence type="ECO:0000313" key="6">
    <source>
        <dbReference type="Proteomes" id="UP001374579"/>
    </source>
</evidence>
<dbReference type="PROSITE" id="PS50835">
    <property type="entry name" value="IG_LIKE"/>
    <property type="match status" value="1"/>
</dbReference>
<dbReference type="CDD" id="cd06263">
    <property type="entry name" value="MAM"/>
    <property type="match status" value="3"/>
</dbReference>
<feature type="domain" description="Ig-like" evidence="4">
    <location>
        <begin position="265"/>
        <end position="349"/>
    </location>
</feature>
<dbReference type="PRINTS" id="PR00020">
    <property type="entry name" value="MAMDOMAIN"/>
</dbReference>
<comment type="caution">
    <text evidence="5">The sequence shown here is derived from an EMBL/GenBank/DDBJ whole genome shotgun (WGS) entry which is preliminary data.</text>
</comment>
<reference evidence="5 6" key="1">
    <citation type="submission" date="2024-02" db="EMBL/GenBank/DDBJ databases">
        <title>Chromosome-scale genome assembly of the rough periwinkle Littorina saxatilis.</title>
        <authorList>
            <person name="De Jode A."/>
            <person name="Faria R."/>
            <person name="Formenti G."/>
            <person name="Sims Y."/>
            <person name="Smith T.P."/>
            <person name="Tracey A."/>
            <person name="Wood J.M.D."/>
            <person name="Zagrodzka Z.B."/>
            <person name="Johannesson K."/>
            <person name="Butlin R.K."/>
            <person name="Leder E.H."/>
        </authorList>
    </citation>
    <scope>NUCLEOTIDE SEQUENCE [LARGE SCALE GENOMIC DNA]</scope>
    <source>
        <strain evidence="5">Snail1</strain>
        <tissue evidence="5">Muscle</tissue>
    </source>
</reference>
<feature type="region of interest" description="Disordered" evidence="2">
    <location>
        <begin position="116"/>
        <end position="279"/>
    </location>
</feature>
<dbReference type="SUPFAM" id="SSF49899">
    <property type="entry name" value="Concanavalin A-like lectins/glucanases"/>
    <property type="match status" value="3"/>
</dbReference>
<dbReference type="SMART" id="SM00137">
    <property type="entry name" value="MAM"/>
    <property type="match status" value="3"/>
</dbReference>
<evidence type="ECO:0000256" key="1">
    <source>
        <dbReference type="ARBA" id="ARBA00022737"/>
    </source>
</evidence>
<feature type="domain" description="MAM" evidence="3">
    <location>
        <begin position="351"/>
        <end position="513"/>
    </location>
</feature>
<dbReference type="Pfam" id="PF01391">
    <property type="entry name" value="Collagen"/>
    <property type="match status" value="1"/>
</dbReference>
<dbReference type="PROSITE" id="PS00740">
    <property type="entry name" value="MAM_1"/>
    <property type="match status" value="1"/>
</dbReference>